<dbReference type="Pfam" id="PF24847">
    <property type="entry name" value="DUF7722"/>
    <property type="match status" value="1"/>
</dbReference>
<dbReference type="Proteomes" id="UP000623129">
    <property type="component" value="Unassembled WGS sequence"/>
</dbReference>
<evidence type="ECO:0000259" key="1">
    <source>
        <dbReference type="Pfam" id="PF24847"/>
    </source>
</evidence>
<accession>A0A833QXY8</accession>
<comment type="caution">
    <text evidence="2">The sequence shown here is derived from an EMBL/GenBank/DDBJ whole genome shotgun (WGS) entry which is preliminary data.</text>
</comment>
<name>A0A833QXY8_9POAL</name>
<dbReference type="PANTHER" id="PTHR33513">
    <property type="entry name" value="OS06G0523300 PROTEIN"/>
    <property type="match status" value="1"/>
</dbReference>
<dbReference type="InterPro" id="IPR056139">
    <property type="entry name" value="DUF7722"/>
</dbReference>
<feature type="domain" description="DUF7722" evidence="1">
    <location>
        <begin position="48"/>
        <end position="93"/>
    </location>
</feature>
<evidence type="ECO:0000313" key="3">
    <source>
        <dbReference type="Proteomes" id="UP000623129"/>
    </source>
</evidence>
<proteinExistence type="predicted"/>
<keyword evidence="3" id="KW-1185">Reference proteome</keyword>
<dbReference type="AlphaFoldDB" id="A0A833QXY8"/>
<sequence length="96" mass="11359">MAPRMSIRAIGTQFFRQRSNDYSKEILSPVAQSSPRTSCETFQVPLDYPRYKKQDYERMEEWKLDQLLREYGLVINGSVEEKRAYAMGAFLWPDEI</sequence>
<protein>
    <recommendedName>
        <fullName evidence="1">DUF7722 domain-containing protein</fullName>
    </recommendedName>
</protein>
<dbReference type="EMBL" id="SWLB01000018">
    <property type="protein sequence ID" value="KAF3326751.1"/>
    <property type="molecule type" value="Genomic_DNA"/>
</dbReference>
<organism evidence="2 3">
    <name type="scientific">Carex littledalei</name>
    <dbReference type="NCBI Taxonomy" id="544730"/>
    <lineage>
        <taxon>Eukaryota</taxon>
        <taxon>Viridiplantae</taxon>
        <taxon>Streptophyta</taxon>
        <taxon>Embryophyta</taxon>
        <taxon>Tracheophyta</taxon>
        <taxon>Spermatophyta</taxon>
        <taxon>Magnoliopsida</taxon>
        <taxon>Liliopsida</taxon>
        <taxon>Poales</taxon>
        <taxon>Cyperaceae</taxon>
        <taxon>Cyperoideae</taxon>
        <taxon>Cariceae</taxon>
        <taxon>Carex</taxon>
        <taxon>Carex subgen. Euthyceras</taxon>
    </lineage>
</organism>
<dbReference type="OrthoDB" id="1932905at2759"/>
<gene>
    <name evidence="2" type="ORF">FCM35_KLT08381</name>
</gene>
<reference evidence="2" key="1">
    <citation type="submission" date="2020-01" db="EMBL/GenBank/DDBJ databases">
        <title>Genome sequence of Kobresia littledalei, the first chromosome-level genome in the family Cyperaceae.</title>
        <authorList>
            <person name="Qu G."/>
        </authorList>
    </citation>
    <scope>NUCLEOTIDE SEQUENCE</scope>
    <source>
        <strain evidence="2">C.B.Clarke</strain>
        <tissue evidence="2">Leaf</tissue>
    </source>
</reference>
<evidence type="ECO:0000313" key="2">
    <source>
        <dbReference type="EMBL" id="KAF3326751.1"/>
    </source>
</evidence>